<dbReference type="AlphaFoldDB" id="A0A8H7NXJ9"/>
<protein>
    <recommendedName>
        <fullName evidence="1">Topoisomerase 6 subunit A/Spo11 TOPRIM domain-containing protein</fullName>
    </recommendedName>
</protein>
<dbReference type="InterPro" id="IPR002815">
    <property type="entry name" value="Spo11/TopoVI_A"/>
</dbReference>
<proteinExistence type="predicted"/>
<dbReference type="SUPFAM" id="SSF56726">
    <property type="entry name" value="DNA topoisomerase IV, alpha subunit"/>
    <property type="match status" value="1"/>
</dbReference>
<dbReference type="GO" id="GO:0003677">
    <property type="term" value="F:DNA binding"/>
    <property type="evidence" value="ECO:0007669"/>
    <property type="project" value="InterPro"/>
</dbReference>
<accession>A0A8H7NXJ9</accession>
<dbReference type="InterPro" id="IPR034136">
    <property type="entry name" value="TOPRIM_Topo6A/Spo11"/>
</dbReference>
<evidence type="ECO:0000259" key="1">
    <source>
        <dbReference type="Pfam" id="PF21180"/>
    </source>
</evidence>
<organism evidence="2 3">
    <name type="scientific">Rhodonia placenta</name>
    <dbReference type="NCBI Taxonomy" id="104341"/>
    <lineage>
        <taxon>Eukaryota</taxon>
        <taxon>Fungi</taxon>
        <taxon>Dikarya</taxon>
        <taxon>Basidiomycota</taxon>
        <taxon>Agaricomycotina</taxon>
        <taxon>Agaricomycetes</taxon>
        <taxon>Polyporales</taxon>
        <taxon>Adustoporiaceae</taxon>
        <taxon>Rhodonia</taxon>
    </lineage>
</organism>
<name>A0A8H7NXJ9_9APHY</name>
<dbReference type="InterPro" id="IPR036078">
    <property type="entry name" value="Spo11/TopoVI_A_sf"/>
</dbReference>
<dbReference type="GO" id="GO:0007131">
    <property type="term" value="P:reciprocal meiotic recombination"/>
    <property type="evidence" value="ECO:0007669"/>
    <property type="project" value="TreeGrafter"/>
</dbReference>
<feature type="domain" description="Topoisomerase 6 subunit A/Spo11 TOPRIM" evidence="1">
    <location>
        <begin position="1"/>
        <end position="81"/>
    </location>
</feature>
<evidence type="ECO:0000313" key="3">
    <source>
        <dbReference type="Proteomes" id="UP000639403"/>
    </source>
</evidence>
<reference evidence="2" key="2">
    <citation type="journal article" name="Front. Microbiol.">
        <title>Degradative Capacity of Two Strains of Rhodonia placenta: From Phenotype to Genotype.</title>
        <authorList>
            <person name="Kolle M."/>
            <person name="Horta M.A.C."/>
            <person name="Nowrousian M."/>
            <person name="Ohm R.A."/>
            <person name="Benz J.P."/>
            <person name="Pilgard A."/>
        </authorList>
    </citation>
    <scope>NUCLEOTIDE SEQUENCE</scope>
    <source>
        <strain evidence="2">FPRL280</strain>
    </source>
</reference>
<dbReference type="GO" id="GO:0003918">
    <property type="term" value="F:DNA topoisomerase type II (double strand cut, ATP-hydrolyzing) activity"/>
    <property type="evidence" value="ECO:0007669"/>
    <property type="project" value="InterPro"/>
</dbReference>
<reference evidence="2" key="1">
    <citation type="submission" date="2020-11" db="EMBL/GenBank/DDBJ databases">
        <authorList>
            <person name="Koelle M."/>
            <person name="Horta M.A.C."/>
            <person name="Nowrousian M."/>
            <person name="Ohm R.A."/>
            <person name="Benz P."/>
            <person name="Pilgard A."/>
        </authorList>
    </citation>
    <scope>NUCLEOTIDE SEQUENCE</scope>
    <source>
        <strain evidence="2">FPRL280</strain>
    </source>
</reference>
<sequence>MQHENERLVARKIKWLGIYTTELAGLGLSKDELIPINKHDEKKALTMLRRPNLPKRWRKELQHMLHNRRKAEIEVLSLATQSMFISGCSDDGPRLGAHALNSLPPLMHYLIAKISTHVAAERTATGDQ</sequence>
<comment type="caution">
    <text evidence="2">The sequence shown here is derived from an EMBL/GenBank/DDBJ whole genome shotgun (WGS) entry which is preliminary data.</text>
</comment>
<dbReference type="Pfam" id="PF21180">
    <property type="entry name" value="TOP6A-Spo11_Toprim"/>
    <property type="match status" value="1"/>
</dbReference>
<gene>
    <name evidence="2" type="ORF">IEO21_07689</name>
</gene>
<evidence type="ECO:0000313" key="2">
    <source>
        <dbReference type="EMBL" id="KAF9808924.1"/>
    </source>
</evidence>
<dbReference type="GO" id="GO:0000706">
    <property type="term" value="P:meiotic DNA double-strand break processing"/>
    <property type="evidence" value="ECO:0007669"/>
    <property type="project" value="TreeGrafter"/>
</dbReference>
<dbReference type="Proteomes" id="UP000639403">
    <property type="component" value="Unassembled WGS sequence"/>
</dbReference>
<dbReference type="EMBL" id="JADOXO010000228">
    <property type="protein sequence ID" value="KAF9808924.1"/>
    <property type="molecule type" value="Genomic_DNA"/>
</dbReference>
<dbReference type="PANTHER" id="PTHR10848">
    <property type="entry name" value="MEIOTIC RECOMBINATION PROTEIN SPO11"/>
    <property type="match status" value="1"/>
</dbReference>
<dbReference type="GO" id="GO:0042138">
    <property type="term" value="P:meiotic DNA double-strand break formation"/>
    <property type="evidence" value="ECO:0007669"/>
    <property type="project" value="TreeGrafter"/>
</dbReference>
<dbReference type="GO" id="GO:0000228">
    <property type="term" value="C:nuclear chromosome"/>
    <property type="evidence" value="ECO:0007669"/>
    <property type="project" value="TreeGrafter"/>
</dbReference>
<dbReference type="PANTHER" id="PTHR10848:SF0">
    <property type="entry name" value="MEIOTIC RECOMBINATION PROTEIN SPO11"/>
    <property type="match status" value="1"/>
</dbReference>
<dbReference type="Gene3D" id="3.40.1360.10">
    <property type="match status" value="1"/>
</dbReference>